<sequence>MVVVNGPLDGHRPRRSRRTSVVGVGISVGAVKTVSASVTGAGRTAVSSRKTAVTIDPSGAAAAEADGALGTVIADFADLAREPETVTVAGRVWSPTMLIASLVCNLLDSVRPAADVAITYPAVYSDKQVELLRQALELSVTRSVLLVPEPVAAVEWLAHECDTPDPGLVLVYDLGATSLDVALVRVGPGQPMIVGTPVRSYDFGGRPLGEWIAEKVAPSGDGRPPSALTDCDELRAAHVRYSFRVVDECLRSALTSISEVDRILVVGGASRGSEVAGVMAELGRPVVASADPGHSAAIGAAVRAARTADARVVETARTGRRPLVLAGAAALSVVAVSAGTLFMQPGPTKTSQPQAVLAPQNAPREPRAQNEDRRLKTAAQPNPPSAALPQPPAPPPPAAQPQQVDSTSAGDPVSPDTSSGASDAPSGPEVDVPSDPQPDAPTPRRERHRTEHRPHHGPAQLPFGRHRHDGAHGRLP</sequence>
<feature type="compositionally biased region" description="Basic and acidic residues" evidence="4">
    <location>
        <begin position="364"/>
        <end position="375"/>
    </location>
</feature>
<dbReference type="GO" id="GO:0005524">
    <property type="term" value="F:ATP binding"/>
    <property type="evidence" value="ECO:0007669"/>
    <property type="project" value="UniProtKB-KW"/>
</dbReference>
<dbReference type="GO" id="GO:0140662">
    <property type="term" value="F:ATP-dependent protein folding chaperone"/>
    <property type="evidence" value="ECO:0007669"/>
    <property type="project" value="InterPro"/>
</dbReference>
<dbReference type="PANTHER" id="PTHR19375">
    <property type="entry name" value="HEAT SHOCK PROTEIN 70KDA"/>
    <property type="match status" value="1"/>
</dbReference>
<keyword evidence="2" id="KW-0067">ATP-binding</keyword>
<dbReference type="EMBL" id="JAMRXG010000011">
    <property type="protein sequence ID" value="MCM6776607.1"/>
    <property type="molecule type" value="Genomic_DNA"/>
</dbReference>
<comment type="caution">
    <text evidence="5">The sequence shown here is derived from an EMBL/GenBank/DDBJ whole genome shotgun (WGS) entry which is preliminary data.</text>
</comment>
<protein>
    <submittedName>
        <fullName evidence="5">Hsp70 family protein</fullName>
    </submittedName>
</protein>
<dbReference type="AlphaFoldDB" id="A0A9X2E967"/>
<feature type="compositionally biased region" description="Polar residues" evidence="4">
    <location>
        <begin position="404"/>
        <end position="421"/>
    </location>
</feature>
<feature type="compositionally biased region" description="Basic residues" evidence="4">
    <location>
        <begin position="445"/>
        <end position="456"/>
    </location>
</feature>
<accession>A0A9X2E967</accession>
<feature type="compositionally biased region" description="Pro residues" evidence="4">
    <location>
        <begin position="381"/>
        <end position="399"/>
    </location>
</feature>
<gene>
    <name evidence="5" type="ORF">NDR86_24270</name>
</gene>
<keyword evidence="3" id="KW-0143">Chaperone</keyword>
<dbReference type="InterPro" id="IPR043129">
    <property type="entry name" value="ATPase_NBD"/>
</dbReference>
<keyword evidence="1" id="KW-0547">Nucleotide-binding</keyword>
<feature type="compositionally biased region" description="Basic residues" evidence="4">
    <location>
        <begin position="464"/>
        <end position="476"/>
    </location>
</feature>
<dbReference type="SUPFAM" id="SSF53067">
    <property type="entry name" value="Actin-like ATPase domain"/>
    <property type="match status" value="2"/>
</dbReference>
<proteinExistence type="predicted"/>
<evidence type="ECO:0000256" key="3">
    <source>
        <dbReference type="ARBA" id="ARBA00023186"/>
    </source>
</evidence>
<evidence type="ECO:0000256" key="4">
    <source>
        <dbReference type="SAM" id="MobiDB-lite"/>
    </source>
</evidence>
<dbReference type="InterPro" id="IPR013126">
    <property type="entry name" value="Hsp_70_fam"/>
</dbReference>
<name>A0A9X2E967_9NOCA</name>
<organism evidence="5 6">
    <name type="scientific">Nocardia pulmonis</name>
    <dbReference type="NCBI Taxonomy" id="2951408"/>
    <lineage>
        <taxon>Bacteria</taxon>
        <taxon>Bacillati</taxon>
        <taxon>Actinomycetota</taxon>
        <taxon>Actinomycetes</taxon>
        <taxon>Mycobacteriales</taxon>
        <taxon>Nocardiaceae</taxon>
        <taxon>Nocardia</taxon>
    </lineage>
</organism>
<dbReference type="Proteomes" id="UP001139157">
    <property type="component" value="Unassembled WGS sequence"/>
</dbReference>
<dbReference type="Pfam" id="PF00012">
    <property type="entry name" value="HSP70"/>
    <property type="match status" value="2"/>
</dbReference>
<dbReference type="RefSeq" id="WP_251914919.1">
    <property type="nucleotide sequence ID" value="NZ_JAMRXG010000011.1"/>
</dbReference>
<dbReference type="Gene3D" id="3.90.640.10">
    <property type="entry name" value="Actin, Chain A, domain 4"/>
    <property type="match status" value="1"/>
</dbReference>
<evidence type="ECO:0000313" key="6">
    <source>
        <dbReference type="Proteomes" id="UP001139157"/>
    </source>
</evidence>
<keyword evidence="6" id="KW-1185">Reference proteome</keyword>
<feature type="region of interest" description="Disordered" evidence="4">
    <location>
        <begin position="345"/>
        <end position="476"/>
    </location>
</feature>
<dbReference type="Gene3D" id="3.30.420.40">
    <property type="match status" value="4"/>
</dbReference>
<reference evidence="5" key="1">
    <citation type="submission" date="2022-06" db="EMBL/GenBank/DDBJ databases">
        <title>Novel species in genus nocardia.</title>
        <authorList>
            <person name="Li F."/>
        </authorList>
    </citation>
    <scope>NUCLEOTIDE SEQUENCE</scope>
    <source>
        <strain evidence="5">CDC141</strain>
    </source>
</reference>
<evidence type="ECO:0000256" key="2">
    <source>
        <dbReference type="ARBA" id="ARBA00022840"/>
    </source>
</evidence>
<evidence type="ECO:0000313" key="5">
    <source>
        <dbReference type="EMBL" id="MCM6776607.1"/>
    </source>
</evidence>
<evidence type="ECO:0000256" key="1">
    <source>
        <dbReference type="ARBA" id="ARBA00022741"/>
    </source>
</evidence>